<feature type="compositionally biased region" description="Polar residues" evidence="1">
    <location>
        <begin position="95"/>
        <end position="105"/>
    </location>
</feature>
<gene>
    <name evidence="2" type="ORF">IMSHALPRED_010428</name>
</gene>
<dbReference type="SUPFAM" id="SSF57756">
    <property type="entry name" value="Retrovirus zinc finger-like domains"/>
    <property type="match status" value="1"/>
</dbReference>
<feature type="region of interest" description="Disordered" evidence="1">
    <location>
        <begin position="83"/>
        <end position="113"/>
    </location>
</feature>
<keyword evidence="3" id="KW-1185">Reference proteome</keyword>
<proteinExistence type="predicted"/>
<dbReference type="EMBL" id="CAJPDT010000087">
    <property type="protein sequence ID" value="CAF9936007.1"/>
    <property type="molecule type" value="Genomic_DNA"/>
</dbReference>
<evidence type="ECO:0000256" key="1">
    <source>
        <dbReference type="SAM" id="MobiDB-lite"/>
    </source>
</evidence>
<name>A0A8H3IPY1_9LECA</name>
<accession>A0A8H3IPY1</accession>
<organism evidence="2 3">
    <name type="scientific">Imshaugia aleurites</name>
    <dbReference type="NCBI Taxonomy" id="172621"/>
    <lineage>
        <taxon>Eukaryota</taxon>
        <taxon>Fungi</taxon>
        <taxon>Dikarya</taxon>
        <taxon>Ascomycota</taxon>
        <taxon>Pezizomycotina</taxon>
        <taxon>Lecanoromycetes</taxon>
        <taxon>OSLEUM clade</taxon>
        <taxon>Lecanoromycetidae</taxon>
        <taxon>Lecanorales</taxon>
        <taxon>Lecanorineae</taxon>
        <taxon>Parmeliaceae</taxon>
        <taxon>Imshaugia</taxon>
    </lineage>
</organism>
<reference evidence="2" key="1">
    <citation type="submission" date="2021-03" db="EMBL/GenBank/DDBJ databases">
        <authorList>
            <person name="Tagirdzhanova G."/>
        </authorList>
    </citation>
    <scope>NUCLEOTIDE SEQUENCE</scope>
</reference>
<sequence>MAQPQRSVPLRTFPPVNAPPQLSTRQMQDLMRGNRNNRVSVSLENVPVCTVLRPVAKHFSRTWRRALANIHCKIVNITLPASAPSRSAPAAPSGNAPTLHSNTPVAIQEHPTPTPAETNAITFIVQWMERGGADPIGKEALLYPSGNVEELTKLRDLAKALEIDPLVVRTNRDLAVIRPKFCTLCHTPGHLRRTCVFCAYCKERTHMIGDCLKLRAKEERERQREERRARRIAERERREEADRAREEERDIREGRVAFNDEKTIRCWS</sequence>
<dbReference type="GO" id="GO:0008270">
    <property type="term" value="F:zinc ion binding"/>
    <property type="evidence" value="ECO:0007669"/>
    <property type="project" value="InterPro"/>
</dbReference>
<feature type="region of interest" description="Disordered" evidence="1">
    <location>
        <begin position="1"/>
        <end position="21"/>
    </location>
</feature>
<evidence type="ECO:0000313" key="2">
    <source>
        <dbReference type="EMBL" id="CAF9936007.1"/>
    </source>
</evidence>
<dbReference type="Proteomes" id="UP000664534">
    <property type="component" value="Unassembled WGS sequence"/>
</dbReference>
<evidence type="ECO:0000313" key="3">
    <source>
        <dbReference type="Proteomes" id="UP000664534"/>
    </source>
</evidence>
<dbReference type="InterPro" id="IPR036875">
    <property type="entry name" value="Znf_CCHC_sf"/>
</dbReference>
<dbReference type="OrthoDB" id="10546908at2759"/>
<feature type="region of interest" description="Disordered" evidence="1">
    <location>
        <begin position="223"/>
        <end position="249"/>
    </location>
</feature>
<dbReference type="AlphaFoldDB" id="A0A8H3IPY1"/>
<dbReference type="GO" id="GO:0003676">
    <property type="term" value="F:nucleic acid binding"/>
    <property type="evidence" value="ECO:0007669"/>
    <property type="project" value="InterPro"/>
</dbReference>
<comment type="caution">
    <text evidence="2">The sequence shown here is derived from an EMBL/GenBank/DDBJ whole genome shotgun (WGS) entry which is preliminary data.</text>
</comment>
<feature type="compositionally biased region" description="Low complexity" evidence="1">
    <location>
        <begin position="83"/>
        <end position="93"/>
    </location>
</feature>
<protein>
    <submittedName>
        <fullName evidence="2">Uncharacterized protein</fullName>
    </submittedName>
</protein>